<dbReference type="Proteomes" id="UP000018291">
    <property type="component" value="Unassembled WGS sequence"/>
</dbReference>
<dbReference type="STRING" id="1229780.BN381_250121"/>
<name>R4YYY1_9ACTN</name>
<proteinExistence type="predicted"/>
<keyword evidence="2" id="KW-1185">Reference proteome</keyword>
<evidence type="ECO:0000313" key="2">
    <source>
        <dbReference type="Proteomes" id="UP000018291"/>
    </source>
</evidence>
<accession>R4YYY1</accession>
<dbReference type="AlphaFoldDB" id="R4YYY1"/>
<organism evidence="1 2">
    <name type="scientific">Candidatus Neomicrothrix parvicella RN1</name>
    <dbReference type="NCBI Taxonomy" id="1229780"/>
    <lineage>
        <taxon>Bacteria</taxon>
        <taxon>Bacillati</taxon>
        <taxon>Actinomycetota</taxon>
        <taxon>Acidimicrobiia</taxon>
        <taxon>Acidimicrobiales</taxon>
        <taxon>Microthrixaceae</taxon>
        <taxon>Candidatus Neomicrothrix</taxon>
    </lineage>
</organism>
<gene>
    <name evidence="1" type="ORF">BN381_250121</name>
</gene>
<reference evidence="1 2" key="1">
    <citation type="journal article" date="2013" name="ISME J.">
        <title>Metabolic model for the filamentous 'Candidatus Microthrix parvicella' based on genomic and metagenomic analyses.</title>
        <authorList>
            <person name="Jon McIlroy S."/>
            <person name="Kristiansen R."/>
            <person name="Albertsen M."/>
            <person name="Michael Karst S."/>
            <person name="Rossetti S."/>
            <person name="Lund Nielsen J."/>
            <person name="Tandoi V."/>
            <person name="James Seviour R."/>
            <person name="Nielsen P.H."/>
        </authorList>
    </citation>
    <scope>NUCLEOTIDE SEQUENCE [LARGE SCALE GENOMIC DNA]</scope>
    <source>
        <strain evidence="1 2">RN1</strain>
    </source>
</reference>
<sequence>MASVLGMSGQAGWELVTIFDKSSNWFVGMEKGFMLLRRRVPAGVEPDEWAIQYRA</sequence>
<dbReference type="HOGENOM" id="CLU_3023496_0_0_11"/>
<evidence type="ECO:0000313" key="1">
    <source>
        <dbReference type="EMBL" id="CCM63628.1"/>
    </source>
</evidence>
<dbReference type="EMBL" id="CANL01000018">
    <property type="protein sequence ID" value="CCM63628.1"/>
    <property type="molecule type" value="Genomic_DNA"/>
</dbReference>
<comment type="caution">
    <text evidence="1">The sequence shown here is derived from an EMBL/GenBank/DDBJ whole genome shotgun (WGS) entry which is preliminary data.</text>
</comment>
<protein>
    <submittedName>
        <fullName evidence="1">Uncharacterized protein</fullName>
    </submittedName>
</protein>